<feature type="region of interest" description="Disordered" evidence="1">
    <location>
        <begin position="318"/>
        <end position="356"/>
    </location>
</feature>
<dbReference type="Proteomes" id="UP000199820">
    <property type="component" value="Unassembled WGS sequence"/>
</dbReference>
<accession>A0A1I0HTC6</accession>
<feature type="domain" description="Glycosyltransferase 2-like" evidence="2">
    <location>
        <begin position="8"/>
        <end position="120"/>
    </location>
</feature>
<dbReference type="OrthoDB" id="9815923at2"/>
<dbReference type="Gene3D" id="3.90.550.10">
    <property type="entry name" value="Spore Coat Polysaccharide Biosynthesis Protein SpsA, Chain A"/>
    <property type="match status" value="1"/>
</dbReference>
<proteinExistence type="predicted"/>
<dbReference type="SUPFAM" id="SSF53448">
    <property type="entry name" value="Nucleotide-diphospho-sugar transferases"/>
    <property type="match status" value="1"/>
</dbReference>
<dbReference type="InterPro" id="IPR011990">
    <property type="entry name" value="TPR-like_helical_dom_sf"/>
</dbReference>
<dbReference type="GO" id="GO:0016740">
    <property type="term" value="F:transferase activity"/>
    <property type="evidence" value="ECO:0007669"/>
    <property type="project" value="UniProtKB-KW"/>
</dbReference>
<reference evidence="3 4" key="1">
    <citation type="submission" date="2016-10" db="EMBL/GenBank/DDBJ databases">
        <authorList>
            <person name="de Groot N.N."/>
        </authorList>
    </citation>
    <scope>NUCLEOTIDE SEQUENCE [LARGE SCALE GENOMIC DNA]</scope>
    <source>
        <strain evidence="3 4">KH1P1</strain>
    </source>
</reference>
<evidence type="ECO:0000313" key="3">
    <source>
        <dbReference type="EMBL" id="SET87471.1"/>
    </source>
</evidence>
<dbReference type="SUPFAM" id="SSF81901">
    <property type="entry name" value="HCP-like"/>
    <property type="match status" value="1"/>
</dbReference>
<dbReference type="AlphaFoldDB" id="A0A1I0HTC6"/>
<feature type="region of interest" description="Disordered" evidence="1">
    <location>
        <begin position="49"/>
        <end position="74"/>
    </location>
</feature>
<evidence type="ECO:0000313" key="4">
    <source>
        <dbReference type="Proteomes" id="UP000199820"/>
    </source>
</evidence>
<keyword evidence="3" id="KW-0808">Transferase</keyword>
<dbReference type="PANTHER" id="PTHR43630">
    <property type="entry name" value="POLY-BETA-1,6-N-ACETYL-D-GLUCOSAMINE SYNTHASE"/>
    <property type="match status" value="1"/>
</dbReference>
<feature type="compositionally biased region" description="Low complexity" evidence="1">
    <location>
        <begin position="343"/>
        <end position="356"/>
    </location>
</feature>
<evidence type="ECO:0000259" key="2">
    <source>
        <dbReference type="Pfam" id="PF00535"/>
    </source>
</evidence>
<dbReference type="RefSeq" id="WP_074650312.1">
    <property type="nucleotide sequence ID" value="NZ_FOIL01000058.1"/>
</dbReference>
<sequence length="497" mass="56111">MKIALSLIVKNEQRSLLRCLLAAAPLVDLIVIADTGSTDRTKEIIEEFRRHSDDNDAPLPESHSKSFSETHGPNRPPVQVYDFPWCNDFSAARNFTLERAEELGADIHFVLDADEYVLSGSYDSLHEFAVRMTSKYDNDWAAMFIRNDWYPDTQASPDTSSSNQSLPNASLHLDVFHIRNIPTAKANDYVCSPESSIDMDKTALRCSRELCERIFPKGTRYSGIIHEQPTKHSICVQAPVIADHDGYLHDGLGKGERNLQYLLQALRKDPADNYLQYQTAITLRNLKRLEESLPYFEKFFAAVTELFAKETKMESEAEAFNSPCQDNNSQSNAGQITNDSTNPGSISGSEKGSSKPSLPVYVYDGILRYLYTLMEIGSEATLNRAEEIIDLTSDLYAYSTDFYFFCGNFYTKYILQDLEHRGSRLPMIEQCYQACLAIGEQPDRAGVAGTGSFLAAYNLGIWYELNRQNEKARECYSLAAKYGYEPAKERMNGLSHK</sequence>
<feature type="compositionally biased region" description="Polar residues" evidence="1">
    <location>
        <begin position="322"/>
        <end position="342"/>
    </location>
</feature>
<protein>
    <submittedName>
        <fullName evidence="3">Glycosyltransferase involved in cell wall bisynthesis</fullName>
    </submittedName>
</protein>
<dbReference type="InterPro" id="IPR001173">
    <property type="entry name" value="Glyco_trans_2-like"/>
</dbReference>
<dbReference type="Gene3D" id="1.25.40.10">
    <property type="entry name" value="Tetratricopeptide repeat domain"/>
    <property type="match status" value="1"/>
</dbReference>
<gene>
    <name evidence="3" type="ORF">SAMN04487771_10589</name>
</gene>
<evidence type="ECO:0000256" key="1">
    <source>
        <dbReference type="SAM" id="MobiDB-lite"/>
    </source>
</evidence>
<dbReference type="PANTHER" id="PTHR43630:SF2">
    <property type="entry name" value="GLYCOSYLTRANSFERASE"/>
    <property type="match status" value="1"/>
</dbReference>
<dbReference type="STRING" id="1526.SAMN02910262_00898"/>
<dbReference type="InterPro" id="IPR029044">
    <property type="entry name" value="Nucleotide-diphossugar_trans"/>
</dbReference>
<dbReference type="Pfam" id="PF00535">
    <property type="entry name" value="Glycos_transf_2"/>
    <property type="match status" value="1"/>
</dbReference>
<keyword evidence="4" id="KW-1185">Reference proteome</keyword>
<dbReference type="EMBL" id="FOIL01000058">
    <property type="protein sequence ID" value="SET87471.1"/>
    <property type="molecule type" value="Genomic_DNA"/>
</dbReference>
<organism evidence="3 4">
    <name type="scientific">[Clostridium] aminophilum</name>
    <dbReference type="NCBI Taxonomy" id="1526"/>
    <lineage>
        <taxon>Bacteria</taxon>
        <taxon>Bacillati</taxon>
        <taxon>Bacillota</taxon>
        <taxon>Clostridia</taxon>
        <taxon>Lachnospirales</taxon>
        <taxon>Lachnospiraceae</taxon>
    </lineage>
</organism>
<name>A0A1I0HTC6_9FIRM</name>